<keyword evidence="2" id="KW-0175">Coiled coil</keyword>
<gene>
    <name evidence="4" type="ORF">BECKH772A_GA0070896_100318</name>
    <name evidence="5" type="ORF">BECKH772B_GA0070898_100309</name>
    <name evidence="6" type="ORF">BECKH772C_GA0070978_100308</name>
</gene>
<keyword evidence="1" id="KW-0479">Metal-binding</keyword>
<evidence type="ECO:0000259" key="3">
    <source>
        <dbReference type="PROSITE" id="PS50966"/>
    </source>
</evidence>
<protein>
    <recommendedName>
        <fullName evidence="3">SWIM-type domain-containing protein</fullName>
    </recommendedName>
</protein>
<dbReference type="EMBL" id="CAADFI010000030">
    <property type="protein sequence ID" value="VFJ92478.1"/>
    <property type="molecule type" value="Genomic_DNA"/>
</dbReference>
<dbReference type="GO" id="GO:0008270">
    <property type="term" value="F:zinc ion binding"/>
    <property type="evidence" value="ECO:0007669"/>
    <property type="project" value="UniProtKB-KW"/>
</dbReference>
<evidence type="ECO:0000313" key="5">
    <source>
        <dbReference type="EMBL" id="VFJ92478.1"/>
    </source>
</evidence>
<feature type="domain" description="SWIM-type" evidence="3">
    <location>
        <begin position="16"/>
        <end position="53"/>
    </location>
</feature>
<dbReference type="AlphaFoldDB" id="A0A450UFT7"/>
<evidence type="ECO:0000256" key="1">
    <source>
        <dbReference type="PROSITE-ProRule" id="PRU00325"/>
    </source>
</evidence>
<keyword evidence="1" id="KW-0862">Zinc</keyword>
<feature type="coiled-coil region" evidence="2">
    <location>
        <begin position="77"/>
        <end position="111"/>
    </location>
</feature>
<name>A0A450UFT7_9GAMM</name>
<dbReference type="EMBL" id="CAADFG010000031">
    <property type="protein sequence ID" value="VFJ91420.1"/>
    <property type="molecule type" value="Genomic_DNA"/>
</dbReference>
<dbReference type="InterPro" id="IPR007527">
    <property type="entry name" value="Znf_SWIM"/>
</dbReference>
<organism evidence="4">
    <name type="scientific">Candidatus Kentrum eta</name>
    <dbReference type="NCBI Taxonomy" id="2126337"/>
    <lineage>
        <taxon>Bacteria</taxon>
        <taxon>Pseudomonadati</taxon>
        <taxon>Pseudomonadota</taxon>
        <taxon>Gammaproteobacteria</taxon>
        <taxon>Candidatus Kentrum</taxon>
    </lineage>
</organism>
<evidence type="ECO:0000313" key="4">
    <source>
        <dbReference type="EMBL" id="VFJ91420.1"/>
    </source>
</evidence>
<sequence length="114" mass="13136">METTILVKSSSRDEAYVVAVSSTESGLSILCDCPAGEWRKYCKHKMAIVSADERILYDREQMDNFKKVTEWISKSGYPDLIEELRICEKELESAKKKVENQKEKIARLMKEGLK</sequence>
<evidence type="ECO:0000256" key="2">
    <source>
        <dbReference type="SAM" id="Coils"/>
    </source>
</evidence>
<reference evidence="4" key="1">
    <citation type="submission" date="2019-02" db="EMBL/GenBank/DDBJ databases">
        <authorList>
            <person name="Gruber-Vodicka R. H."/>
            <person name="Seah K. B. B."/>
        </authorList>
    </citation>
    <scope>NUCLEOTIDE SEQUENCE</scope>
    <source>
        <strain evidence="6">BECK_SA2B12</strain>
        <strain evidence="4">BECK_SA2B15</strain>
        <strain evidence="5">BECK_SA2B20</strain>
    </source>
</reference>
<dbReference type="PROSITE" id="PS50966">
    <property type="entry name" value="ZF_SWIM"/>
    <property type="match status" value="1"/>
</dbReference>
<keyword evidence="1" id="KW-0863">Zinc-finger</keyword>
<evidence type="ECO:0000313" key="6">
    <source>
        <dbReference type="EMBL" id="VFJ99249.1"/>
    </source>
</evidence>
<dbReference type="EMBL" id="CAADFJ010000030">
    <property type="protein sequence ID" value="VFJ99249.1"/>
    <property type="molecule type" value="Genomic_DNA"/>
</dbReference>
<accession>A0A450UFT7</accession>
<proteinExistence type="predicted"/>